<proteinExistence type="inferred from homology"/>
<dbReference type="GO" id="GO:0004340">
    <property type="term" value="F:glucokinase activity"/>
    <property type="evidence" value="ECO:0007669"/>
    <property type="project" value="TreeGrafter"/>
</dbReference>
<keyword evidence="1" id="KW-0547">Nucleotide-binding</keyword>
<dbReference type="AlphaFoldDB" id="A0A8J2TAL6"/>
<dbReference type="GO" id="GO:0008865">
    <property type="term" value="F:fructokinase activity"/>
    <property type="evidence" value="ECO:0007669"/>
    <property type="project" value="TreeGrafter"/>
</dbReference>
<gene>
    <name evidence="3" type="ORF">BN860_03642g</name>
</gene>
<reference evidence="4" key="1">
    <citation type="journal article" date="2013" name="Genome Announc.">
        <title>Genome sequence of the food spoilage yeast Zygosaccharomyces bailii CLIB 213(T).</title>
        <authorList>
            <person name="Galeote V."/>
            <person name="Bigey F."/>
            <person name="Devillers H."/>
            <person name="Neuveglise C."/>
            <person name="Dequin S."/>
        </authorList>
    </citation>
    <scope>NUCLEOTIDE SEQUENCE [LARGE SCALE GENOMIC DNA]</scope>
    <source>
        <strain evidence="4">CLIB 213 / ATCC 58445 / CBS 680 / CCRC 21525 / NBRC 1098 / NCYC 1416 / NRRL Y-2227</strain>
    </source>
</reference>
<keyword evidence="1" id="KW-0324">Glycolysis</keyword>
<dbReference type="GO" id="GO:0005524">
    <property type="term" value="F:ATP binding"/>
    <property type="evidence" value="ECO:0007669"/>
    <property type="project" value="UniProtKB-UniRule"/>
</dbReference>
<dbReference type="PANTHER" id="PTHR19443">
    <property type="entry name" value="HEXOKINASE"/>
    <property type="match status" value="1"/>
</dbReference>
<feature type="domain" description="Hexokinase N-terminal" evidence="2">
    <location>
        <begin position="13"/>
        <end position="203"/>
    </location>
</feature>
<evidence type="ECO:0000259" key="2">
    <source>
        <dbReference type="Pfam" id="PF00349"/>
    </source>
</evidence>
<dbReference type="EMBL" id="HG316464">
    <property type="protein sequence ID" value="CDF91473.1"/>
    <property type="molecule type" value="Genomic_DNA"/>
</dbReference>
<dbReference type="OrthoDB" id="419537at2759"/>
<dbReference type="InterPro" id="IPR043129">
    <property type="entry name" value="ATPase_NBD"/>
</dbReference>
<name>A0A8J2TAL6_ZYGB2</name>
<dbReference type="PROSITE" id="PS51748">
    <property type="entry name" value="HEXOKINASE_2"/>
    <property type="match status" value="1"/>
</dbReference>
<keyword evidence="1" id="KW-0808">Transferase</keyword>
<dbReference type="GO" id="GO:0005536">
    <property type="term" value="F:D-glucose binding"/>
    <property type="evidence" value="ECO:0007669"/>
    <property type="project" value="InterPro"/>
</dbReference>
<dbReference type="GO" id="GO:0019158">
    <property type="term" value="F:mannokinase activity"/>
    <property type="evidence" value="ECO:0007669"/>
    <property type="project" value="TreeGrafter"/>
</dbReference>
<dbReference type="GO" id="GO:0001678">
    <property type="term" value="P:intracellular glucose homeostasis"/>
    <property type="evidence" value="ECO:0007669"/>
    <property type="project" value="InterPro"/>
</dbReference>
<evidence type="ECO:0000256" key="1">
    <source>
        <dbReference type="RuleBase" id="RU362007"/>
    </source>
</evidence>
<dbReference type="GO" id="GO:0006096">
    <property type="term" value="P:glycolytic process"/>
    <property type="evidence" value="ECO:0007669"/>
    <property type="project" value="UniProtKB-UniPathway"/>
</dbReference>
<dbReference type="PANTHER" id="PTHR19443:SF83">
    <property type="entry name" value="N-ACETYLGLUCOSAMINE KINASE"/>
    <property type="match status" value="1"/>
</dbReference>
<dbReference type="UniPathway" id="UPA00109">
    <property type="reaction ID" value="UER00180"/>
</dbReference>
<keyword evidence="4" id="KW-1185">Reference proteome</keyword>
<comment type="similarity">
    <text evidence="1">Belongs to the hexokinase family.</text>
</comment>
<keyword evidence="1" id="KW-0067">ATP-binding</keyword>
<dbReference type="SUPFAM" id="SSF53067">
    <property type="entry name" value="Actin-like ATPase domain"/>
    <property type="match status" value="2"/>
</dbReference>
<dbReference type="GO" id="GO:0005829">
    <property type="term" value="C:cytosol"/>
    <property type="evidence" value="ECO:0007669"/>
    <property type="project" value="TreeGrafter"/>
</dbReference>
<sequence length="418" mass="46602">MARNTSFLEHLREQLIPHQPLKDVSKKFLAELKRNLQKSERSMLASGLVPSWQSITGANKPGARILAIDFGGSTLKFALVYMPKCEILFQDRFDIVTKVVDQKFFDVLLSWISLKLNEYFASNGTRVTKLPVSVTFSFPLNERDEIITMGKGFDMAPEIQGRSVKDLIRSSFDRILQTLPSPHFGVEMCDVINDAVAVYLASKFMYKNQSISLILGTGVNSCFELPLELMPLTNKPMKNAPNCNCLVNVEAGFLGAKFINITPFDDHDDGERFMPLEDITSGKWLPMALANIAKEYDIKGLDSRNIDGELFVAIADGRYSGTLDSDNLELACEISRMLIRRAAFYVVAMLLAVGSLVNGGSDTVIEVGYVGSFLANCLYYQEQISIFAGNDIRFQFLHDSNLLGAAVATYLNKFTEQE</sequence>
<dbReference type="InterPro" id="IPR022672">
    <property type="entry name" value="Hexokinase_N"/>
</dbReference>
<protein>
    <recommendedName>
        <fullName evidence="1">Phosphotransferase</fullName>
        <ecNumber evidence="1">2.7.1.-</ecNumber>
    </recommendedName>
</protein>
<accession>A0A8J2TAL6</accession>
<dbReference type="InterPro" id="IPR001312">
    <property type="entry name" value="Hexokinase"/>
</dbReference>
<dbReference type="GO" id="GO:0005739">
    <property type="term" value="C:mitochondrion"/>
    <property type="evidence" value="ECO:0007669"/>
    <property type="project" value="TreeGrafter"/>
</dbReference>
<dbReference type="EC" id="2.7.1.-" evidence="1"/>
<evidence type="ECO:0000313" key="3">
    <source>
        <dbReference type="EMBL" id="CDF91473.1"/>
    </source>
</evidence>
<evidence type="ECO:0000313" key="4">
    <source>
        <dbReference type="Proteomes" id="UP000019375"/>
    </source>
</evidence>
<dbReference type="GO" id="GO:0006006">
    <property type="term" value="P:glucose metabolic process"/>
    <property type="evidence" value="ECO:0007669"/>
    <property type="project" value="TreeGrafter"/>
</dbReference>
<dbReference type="Proteomes" id="UP000019375">
    <property type="component" value="Unassembled WGS sequence"/>
</dbReference>
<dbReference type="Gene3D" id="3.40.367.20">
    <property type="match status" value="2"/>
</dbReference>
<dbReference type="Gene3D" id="3.30.420.40">
    <property type="match status" value="1"/>
</dbReference>
<dbReference type="GO" id="GO:0006013">
    <property type="term" value="P:mannose metabolic process"/>
    <property type="evidence" value="ECO:0007669"/>
    <property type="project" value="TreeGrafter"/>
</dbReference>
<keyword evidence="1" id="KW-0418">Kinase</keyword>
<dbReference type="PRINTS" id="PR00475">
    <property type="entry name" value="HEXOKINASE"/>
</dbReference>
<dbReference type="CDD" id="cd24000">
    <property type="entry name" value="ASKHA_NBD_HK"/>
    <property type="match status" value="1"/>
</dbReference>
<organism evidence="3 4">
    <name type="scientific">Zygosaccharomyces bailii (strain CLIB 213 / ATCC 58445 / CBS 680 / BCRC 21525 / NBRC 1098 / NCYC 1416 / NRRL Y-2227)</name>
    <dbReference type="NCBI Taxonomy" id="1333698"/>
    <lineage>
        <taxon>Eukaryota</taxon>
        <taxon>Fungi</taxon>
        <taxon>Dikarya</taxon>
        <taxon>Ascomycota</taxon>
        <taxon>Saccharomycotina</taxon>
        <taxon>Saccharomycetes</taxon>
        <taxon>Saccharomycetales</taxon>
        <taxon>Saccharomycetaceae</taxon>
        <taxon>Zygosaccharomyces</taxon>
    </lineage>
</organism>
<dbReference type="Pfam" id="PF00349">
    <property type="entry name" value="Hexokinase_1"/>
    <property type="match status" value="1"/>
</dbReference>